<accession>A0AAD3CKL0</accession>
<dbReference type="InterPro" id="IPR036770">
    <property type="entry name" value="Ankyrin_rpt-contain_sf"/>
</dbReference>
<dbReference type="InterPro" id="IPR052050">
    <property type="entry name" value="SecEffector_AnkRepeat"/>
</dbReference>
<sequence>MSNTRLKVSHTSDRGVEVPSASISDLPNDLLKHCFSFIPGSYVIVAPVSRQFHKNYCTQGMDDSLTALSTDSILKIGRNRRTTVNAASNDVKLTEYCFINKAPEDFMIKVCRKAAMKGHIDVIECANAFGVDFIQFVRRELRSFSNLMTTLAEEGNLEIIQYIDSKLPNGFEIKYSSSDDPLWQHIFSKAAASNHLHIMKWIYEEKIQNADSRTDMKSGIEAHEYVLEGIIAPRVTEELCTEAAKYGNIEVLEYCHRNNFRFDTVTWLWSHSMENKDKKQALVTLKWLRQHGCPWNKSLCSYAALNDNLEALKWARSEGCPWDARTLCQAAKRGDIPMIEYCLQNQCPMIASVCTDAMFNKDHESALAILKLLRKFSCPWNEGTINIAGCNGNFEAMFWAKHNGCPWTTQAFAFLVQGDNVSIIEQFLKDELLLHGSILFVQTEGTVKMTPEVVREINSRIFSPSLLPGTGSSESLIIEKLKLLRKYGYEWNVDTSTEAVKHHRFLVLRWLKFMGCPMDADTCTAAVKSCNIEILKYAHEVAGCALSKEAYAYCFNDTGLKQRRRHRRSIPTTVRDSHRELLKYLEKNDCPKPDKSDWTVY</sequence>
<gene>
    <name evidence="1" type="ORF">CTEN210_04108</name>
</gene>
<evidence type="ECO:0000313" key="2">
    <source>
        <dbReference type="Proteomes" id="UP001054902"/>
    </source>
</evidence>
<dbReference type="Proteomes" id="UP001054902">
    <property type="component" value="Unassembled WGS sequence"/>
</dbReference>
<organism evidence="1 2">
    <name type="scientific">Chaetoceros tenuissimus</name>
    <dbReference type="NCBI Taxonomy" id="426638"/>
    <lineage>
        <taxon>Eukaryota</taxon>
        <taxon>Sar</taxon>
        <taxon>Stramenopiles</taxon>
        <taxon>Ochrophyta</taxon>
        <taxon>Bacillariophyta</taxon>
        <taxon>Coscinodiscophyceae</taxon>
        <taxon>Chaetocerotophycidae</taxon>
        <taxon>Chaetocerotales</taxon>
        <taxon>Chaetocerotaceae</taxon>
        <taxon>Chaetoceros</taxon>
    </lineage>
</organism>
<protein>
    <submittedName>
        <fullName evidence="1">Uncharacterized protein</fullName>
    </submittedName>
</protein>
<dbReference type="PANTHER" id="PTHR46586:SF3">
    <property type="entry name" value="ANKYRIN REPEAT-CONTAINING PROTEIN"/>
    <property type="match status" value="1"/>
</dbReference>
<dbReference type="AlphaFoldDB" id="A0AAD3CKL0"/>
<proteinExistence type="predicted"/>
<comment type="caution">
    <text evidence="1">The sequence shown here is derived from an EMBL/GenBank/DDBJ whole genome shotgun (WGS) entry which is preliminary data.</text>
</comment>
<dbReference type="EMBL" id="BLLK01000023">
    <property type="protein sequence ID" value="GFH47633.1"/>
    <property type="molecule type" value="Genomic_DNA"/>
</dbReference>
<evidence type="ECO:0000313" key="1">
    <source>
        <dbReference type="EMBL" id="GFH47633.1"/>
    </source>
</evidence>
<name>A0AAD3CKL0_9STRA</name>
<dbReference type="PANTHER" id="PTHR46586">
    <property type="entry name" value="ANKYRIN REPEAT-CONTAINING PROTEIN"/>
    <property type="match status" value="1"/>
</dbReference>
<keyword evidence="2" id="KW-1185">Reference proteome</keyword>
<reference evidence="1 2" key="1">
    <citation type="journal article" date="2021" name="Sci. Rep.">
        <title>The genome of the diatom Chaetoceros tenuissimus carries an ancient integrated fragment of an extant virus.</title>
        <authorList>
            <person name="Hongo Y."/>
            <person name="Kimura K."/>
            <person name="Takaki Y."/>
            <person name="Yoshida Y."/>
            <person name="Baba S."/>
            <person name="Kobayashi G."/>
            <person name="Nagasaki K."/>
            <person name="Hano T."/>
            <person name="Tomaru Y."/>
        </authorList>
    </citation>
    <scope>NUCLEOTIDE SEQUENCE [LARGE SCALE GENOMIC DNA]</scope>
    <source>
        <strain evidence="1 2">NIES-3715</strain>
    </source>
</reference>
<dbReference type="SUPFAM" id="SSF140860">
    <property type="entry name" value="Pseudo ankyrin repeat-like"/>
    <property type="match status" value="2"/>
</dbReference>
<dbReference type="Gene3D" id="1.25.40.20">
    <property type="entry name" value="Ankyrin repeat-containing domain"/>
    <property type="match status" value="1"/>
</dbReference>